<sequence length="120" mass="12572">MLKPFQPILAISLIVAADIMLLFPSVTVAQSRYRSRSYCEDYAREFADRRARGGFLQGGARGAASGAAIGAIVDGGRGAGTGAAIGSVVGILGGSIKRGTDYDRLFNQAFDDCMRGAPLR</sequence>
<dbReference type="eggNOG" id="ENOG50336ZG">
    <property type="taxonomic scope" value="Bacteria"/>
</dbReference>
<dbReference type="EMBL" id="CP001287">
    <property type="protein sequence ID" value="ACK64913.1"/>
    <property type="molecule type" value="Genomic_DNA"/>
</dbReference>
<dbReference type="OrthoDB" id="428654at2"/>
<organism evidence="1 2">
    <name type="scientific">Rippkaea orientalis (strain PCC 8801 / RF-1)</name>
    <name type="common">Cyanothece sp. (strain PCC 8801)</name>
    <dbReference type="NCBI Taxonomy" id="41431"/>
    <lineage>
        <taxon>Bacteria</taxon>
        <taxon>Bacillati</taxon>
        <taxon>Cyanobacteriota</taxon>
        <taxon>Cyanophyceae</taxon>
        <taxon>Oscillatoriophycideae</taxon>
        <taxon>Chroococcales</taxon>
        <taxon>Aphanothecaceae</taxon>
        <taxon>Rippkaea</taxon>
        <taxon>Rippkaea orientalis</taxon>
    </lineage>
</organism>
<evidence type="ECO:0008006" key="3">
    <source>
        <dbReference type="Google" id="ProtNLM"/>
    </source>
</evidence>
<dbReference type="STRING" id="41431.PCC8801_0831"/>
<keyword evidence="2" id="KW-1185">Reference proteome</keyword>
<proteinExistence type="predicted"/>
<protein>
    <recommendedName>
        <fullName evidence="3">Glycine-zipper-containing OmpA-like membrane domain-containing protein</fullName>
    </recommendedName>
</protein>
<dbReference type="HOGENOM" id="CLU_165996_0_0_3"/>
<accession>B7JYP3</accession>
<evidence type="ECO:0000313" key="1">
    <source>
        <dbReference type="EMBL" id="ACK64913.1"/>
    </source>
</evidence>
<dbReference type="RefSeq" id="WP_012594189.1">
    <property type="nucleotide sequence ID" value="NC_011726.1"/>
</dbReference>
<reference evidence="2" key="1">
    <citation type="journal article" date="2011" name="MBio">
        <title>Novel metabolic attributes of the genus Cyanothece, comprising a group of unicellular nitrogen-fixing Cyanobacteria.</title>
        <authorList>
            <person name="Bandyopadhyay A."/>
            <person name="Elvitigala T."/>
            <person name="Welsh E."/>
            <person name="Stockel J."/>
            <person name="Liberton M."/>
            <person name="Min H."/>
            <person name="Sherman L.A."/>
            <person name="Pakrasi H.B."/>
        </authorList>
    </citation>
    <scope>NUCLEOTIDE SEQUENCE [LARGE SCALE GENOMIC DNA]</scope>
    <source>
        <strain evidence="2">PCC 8801</strain>
    </source>
</reference>
<gene>
    <name evidence="1" type="ordered locus">PCC8801_0831</name>
</gene>
<dbReference type="Proteomes" id="UP000008204">
    <property type="component" value="Chromosome"/>
</dbReference>
<dbReference type="KEGG" id="cyp:PCC8801_0831"/>
<dbReference type="AlphaFoldDB" id="B7JYP3"/>
<evidence type="ECO:0000313" key="2">
    <source>
        <dbReference type="Proteomes" id="UP000008204"/>
    </source>
</evidence>
<name>B7JYP3_RIPO1</name>